<evidence type="ECO:0000256" key="5">
    <source>
        <dbReference type="ARBA" id="ARBA00023136"/>
    </source>
</evidence>
<accession>A0A6J6ZXB2</accession>
<organism evidence="7">
    <name type="scientific">freshwater metagenome</name>
    <dbReference type="NCBI Taxonomy" id="449393"/>
    <lineage>
        <taxon>unclassified sequences</taxon>
        <taxon>metagenomes</taxon>
        <taxon>ecological metagenomes</taxon>
    </lineage>
</organism>
<dbReference type="Pfam" id="PF03706">
    <property type="entry name" value="LPG_synthase_TM"/>
    <property type="match status" value="1"/>
</dbReference>
<protein>
    <submittedName>
        <fullName evidence="7">Unannotated protein</fullName>
    </submittedName>
</protein>
<feature type="transmembrane region" description="Helical" evidence="6">
    <location>
        <begin position="184"/>
        <end position="203"/>
    </location>
</feature>
<sequence length="340" mass="36636">MTDQSHGNTTSKSKPKIGKRTYNEVQKLLKHLKVTGWTFGIGLITLIILVIVVLWYTGLPAYLKDHTPNWWCFALAAIVGYGQYVGYAISLKASSQPKLPFFRTFELEVAEAVTYTYTPESLGSFALTIRFLMKKKLTSAQATAASGLSSTITTIVGAVILAIATVLAAATINANDLKKETPSSTWEVVLGVIVVAAAVTIMIKAPTLRQKVEAWLKQSWVYLLQVVRQPQRGLQIAAGECVTVLAQTACLTLVLLSLHATPKIAAVLVITQIAGLATSLVPIPGGLGAPEAILIAGLNAIGVHHAEAIICAVTYRMLIYWLPPLPGAICLFNLYRKDLI</sequence>
<dbReference type="AlphaFoldDB" id="A0A6J6ZXB2"/>
<gene>
    <name evidence="7" type="ORF">UFOPK3164_00704</name>
    <name evidence="8" type="ORF">UFOPK3427_00487</name>
    <name evidence="9" type="ORF">UFOPK4112_00718</name>
</gene>
<feature type="transmembrane region" description="Helical" evidence="6">
    <location>
        <begin position="142"/>
        <end position="172"/>
    </location>
</feature>
<evidence type="ECO:0000256" key="4">
    <source>
        <dbReference type="ARBA" id="ARBA00022989"/>
    </source>
</evidence>
<keyword evidence="4 6" id="KW-1133">Transmembrane helix</keyword>
<dbReference type="EMBL" id="CAFBPM010000005">
    <property type="protein sequence ID" value="CAB5017795.1"/>
    <property type="molecule type" value="Genomic_DNA"/>
</dbReference>
<keyword evidence="2" id="KW-1003">Cell membrane</keyword>
<proteinExistence type="predicted"/>
<keyword evidence="5 6" id="KW-0472">Membrane</keyword>
<dbReference type="GO" id="GO:0005886">
    <property type="term" value="C:plasma membrane"/>
    <property type="evidence" value="ECO:0007669"/>
    <property type="project" value="UniProtKB-SubCell"/>
</dbReference>
<evidence type="ECO:0000313" key="7">
    <source>
        <dbReference type="EMBL" id="CAB4825227.1"/>
    </source>
</evidence>
<evidence type="ECO:0000256" key="3">
    <source>
        <dbReference type="ARBA" id="ARBA00022692"/>
    </source>
</evidence>
<comment type="subcellular location">
    <subcellularLocation>
        <location evidence="1">Cell membrane</location>
        <topology evidence="1">Multi-pass membrane protein</topology>
    </subcellularLocation>
</comment>
<reference evidence="7" key="1">
    <citation type="submission" date="2020-05" db="EMBL/GenBank/DDBJ databases">
        <authorList>
            <person name="Chiriac C."/>
            <person name="Salcher M."/>
            <person name="Ghai R."/>
            <person name="Kavagutti S V."/>
        </authorList>
    </citation>
    <scope>NUCLEOTIDE SEQUENCE</scope>
</reference>
<dbReference type="EMBL" id="CAFBLT010000001">
    <property type="protein sequence ID" value="CAB4865942.1"/>
    <property type="molecule type" value="Genomic_DNA"/>
</dbReference>
<dbReference type="EMBL" id="CAFABE010000024">
    <property type="protein sequence ID" value="CAB4825227.1"/>
    <property type="molecule type" value="Genomic_DNA"/>
</dbReference>
<dbReference type="InterPro" id="IPR022791">
    <property type="entry name" value="L-PG_synthase/AglD"/>
</dbReference>
<evidence type="ECO:0000256" key="2">
    <source>
        <dbReference type="ARBA" id="ARBA00022475"/>
    </source>
</evidence>
<keyword evidence="3 6" id="KW-0812">Transmembrane</keyword>
<evidence type="ECO:0000256" key="1">
    <source>
        <dbReference type="ARBA" id="ARBA00004651"/>
    </source>
</evidence>
<evidence type="ECO:0000313" key="8">
    <source>
        <dbReference type="EMBL" id="CAB4865942.1"/>
    </source>
</evidence>
<feature type="transmembrane region" description="Helical" evidence="6">
    <location>
        <begin position="237"/>
        <end position="258"/>
    </location>
</feature>
<evidence type="ECO:0000256" key="6">
    <source>
        <dbReference type="SAM" id="Phobius"/>
    </source>
</evidence>
<feature type="transmembrane region" description="Helical" evidence="6">
    <location>
        <begin position="264"/>
        <end position="281"/>
    </location>
</feature>
<feature type="transmembrane region" description="Helical" evidence="6">
    <location>
        <begin position="36"/>
        <end position="56"/>
    </location>
</feature>
<name>A0A6J6ZXB2_9ZZZZ</name>
<dbReference type="PANTHER" id="PTHR39087:SF2">
    <property type="entry name" value="UPF0104 MEMBRANE PROTEIN MJ1595"/>
    <property type="match status" value="1"/>
</dbReference>
<dbReference type="PANTHER" id="PTHR39087">
    <property type="entry name" value="UPF0104 MEMBRANE PROTEIN MJ1595"/>
    <property type="match status" value="1"/>
</dbReference>
<evidence type="ECO:0000313" key="9">
    <source>
        <dbReference type="EMBL" id="CAB5017795.1"/>
    </source>
</evidence>
<feature type="transmembrane region" description="Helical" evidence="6">
    <location>
        <begin position="318"/>
        <end position="335"/>
    </location>
</feature>
<feature type="transmembrane region" description="Helical" evidence="6">
    <location>
        <begin position="68"/>
        <end position="89"/>
    </location>
</feature>